<dbReference type="Proteomes" id="UP000574067">
    <property type="component" value="Unassembled WGS sequence"/>
</dbReference>
<dbReference type="Pfam" id="PF01051">
    <property type="entry name" value="Rep3_N"/>
    <property type="match status" value="1"/>
</dbReference>
<dbReference type="SUPFAM" id="SSF46785">
    <property type="entry name" value="Winged helix' DNA-binding domain"/>
    <property type="match status" value="1"/>
</dbReference>
<accession>A0A848FFF5</accession>
<evidence type="ECO:0000313" key="4">
    <source>
        <dbReference type="EMBL" id="NML17856.1"/>
    </source>
</evidence>
<keyword evidence="5" id="KW-1185">Reference proteome</keyword>
<dbReference type="GO" id="GO:0003887">
    <property type="term" value="F:DNA-directed DNA polymerase activity"/>
    <property type="evidence" value="ECO:0007669"/>
    <property type="project" value="InterPro"/>
</dbReference>
<dbReference type="InterPro" id="IPR036390">
    <property type="entry name" value="WH_DNA-bd_sf"/>
</dbReference>
<reference evidence="4 5" key="1">
    <citation type="submission" date="2020-04" db="EMBL/GenBank/DDBJ databases">
        <title>Azohydromonas sp. isolated from soil.</title>
        <authorList>
            <person name="Dahal R.H."/>
        </authorList>
    </citation>
    <scope>NUCLEOTIDE SEQUENCE [LARGE SCALE GENOMIC DNA]</scope>
    <source>
        <strain evidence="4 5">G-1-1-14</strain>
    </source>
</reference>
<dbReference type="RefSeq" id="WP_169162755.1">
    <property type="nucleotide sequence ID" value="NZ_JABBFW010000023.1"/>
</dbReference>
<dbReference type="Pfam" id="PF21205">
    <property type="entry name" value="Rep3_C"/>
    <property type="match status" value="1"/>
</dbReference>
<feature type="compositionally biased region" description="Low complexity" evidence="2">
    <location>
        <begin position="348"/>
        <end position="361"/>
    </location>
</feature>
<evidence type="ECO:0000259" key="3">
    <source>
        <dbReference type="Pfam" id="PF01051"/>
    </source>
</evidence>
<evidence type="ECO:0000256" key="1">
    <source>
        <dbReference type="ARBA" id="ARBA00038283"/>
    </source>
</evidence>
<dbReference type="AlphaFoldDB" id="A0A848FFF5"/>
<comment type="similarity">
    <text evidence="1">Belongs to the initiator RepB protein family.</text>
</comment>
<evidence type="ECO:0000256" key="2">
    <source>
        <dbReference type="SAM" id="MobiDB-lite"/>
    </source>
</evidence>
<dbReference type="GO" id="GO:0006270">
    <property type="term" value="P:DNA replication initiation"/>
    <property type="evidence" value="ECO:0007669"/>
    <property type="project" value="InterPro"/>
</dbReference>
<dbReference type="InterPro" id="IPR036388">
    <property type="entry name" value="WH-like_DNA-bd_sf"/>
</dbReference>
<feature type="region of interest" description="Disordered" evidence="2">
    <location>
        <begin position="348"/>
        <end position="376"/>
    </location>
</feature>
<evidence type="ECO:0000313" key="5">
    <source>
        <dbReference type="Proteomes" id="UP000574067"/>
    </source>
</evidence>
<sequence length="448" mass="49143">MAKSSIPAKKEAPAGTLNKPVAALAIVPLNKSLTLTARKAYNVMLHIAQRQGDTGDAGFSAPLNAILRGFGVGSNVATDAKRYIEQMMSTKIEWRPLSRGEQWSLPSAETSAAAGEGEAVEARDELRMFNMLSEVRLYKKNGENWVTWFYPPTIKQQMLGPNRWARLELETIARLGTYTAVALYEICARYRDNPGGVTLRQHWSWWVAVLKGSELARQREWRKFKNEFVSPAIRDINEVSDIEIELLEYKEGRAIAEVQFAVRRKQGLEAAPRIEQPADVAQVSRALALGIREADVDAFIERYGEAAVGRALDAMQRYAGSAASKPILNKAAYLKTILAGLENEARGSLPAAPGSSAAPAAPRTPPLPGAAAPAVQDERAQALAQARQAFEALAEAEQAAWMARLRAHVLATGTASPTLLRRLDARQWQSPLVLASMARFYLEQQGRS</sequence>
<comment type="caution">
    <text evidence="4">The sequence shown here is derived from an EMBL/GenBank/DDBJ whole genome shotgun (WGS) entry which is preliminary data.</text>
</comment>
<dbReference type="Gene3D" id="1.10.10.10">
    <property type="entry name" value="Winged helix-like DNA-binding domain superfamily/Winged helix DNA-binding domain"/>
    <property type="match status" value="1"/>
</dbReference>
<dbReference type="InterPro" id="IPR000525">
    <property type="entry name" value="Initiator_Rep_WH1"/>
</dbReference>
<organism evidence="4 5">
    <name type="scientific">Azohydromonas caseinilytica</name>
    <dbReference type="NCBI Taxonomy" id="2728836"/>
    <lineage>
        <taxon>Bacteria</taxon>
        <taxon>Pseudomonadati</taxon>
        <taxon>Pseudomonadota</taxon>
        <taxon>Betaproteobacteria</taxon>
        <taxon>Burkholderiales</taxon>
        <taxon>Sphaerotilaceae</taxon>
        <taxon>Azohydromonas</taxon>
    </lineage>
</organism>
<protein>
    <submittedName>
        <fullName evidence="4">Replication initiation protein</fullName>
    </submittedName>
</protein>
<dbReference type="EMBL" id="JABBFW010000023">
    <property type="protein sequence ID" value="NML17856.1"/>
    <property type="molecule type" value="Genomic_DNA"/>
</dbReference>
<name>A0A848FFF5_9BURK</name>
<feature type="domain" description="Initiator Rep protein WH1" evidence="3">
    <location>
        <begin position="30"/>
        <end position="187"/>
    </location>
</feature>
<proteinExistence type="inferred from homology"/>
<gene>
    <name evidence="4" type="ORF">HHL10_23065</name>
</gene>